<comment type="caution">
    <text evidence="6">The sequence shown here is derived from an EMBL/GenBank/DDBJ whole genome shotgun (WGS) entry which is preliminary data.</text>
</comment>
<keyword evidence="7" id="KW-1185">Reference proteome</keyword>
<dbReference type="Gene3D" id="2.60.40.1220">
    <property type="match status" value="1"/>
</dbReference>
<dbReference type="InterPro" id="IPR014755">
    <property type="entry name" value="Cu-Rt/internalin_Ig-like"/>
</dbReference>
<feature type="compositionally biased region" description="Basic and acidic residues" evidence="3">
    <location>
        <begin position="141"/>
        <end position="165"/>
    </location>
</feature>
<reference evidence="6" key="1">
    <citation type="journal article" date="2014" name="Int. J. Syst. Evol. Microbiol.">
        <title>Complete genome sequence of Corynebacterium casei LMG S-19264T (=DSM 44701T), isolated from a smear-ripened cheese.</title>
        <authorList>
            <consortium name="US DOE Joint Genome Institute (JGI-PGF)"/>
            <person name="Walter F."/>
            <person name="Albersmeier A."/>
            <person name="Kalinowski J."/>
            <person name="Ruckert C."/>
        </authorList>
    </citation>
    <scope>NUCLEOTIDE SEQUENCE</scope>
    <source>
        <strain evidence="6">CGMCC 1.15425</strain>
    </source>
</reference>
<gene>
    <name evidence="6" type="ORF">GCM10011403_26490</name>
</gene>
<accession>A0A916QL71</accession>
<name>A0A916QL71_9GAMM</name>
<evidence type="ECO:0000259" key="5">
    <source>
        <dbReference type="Pfam" id="PF04234"/>
    </source>
</evidence>
<feature type="domain" description="CopC" evidence="5">
    <location>
        <begin position="26"/>
        <end position="116"/>
    </location>
</feature>
<evidence type="ECO:0000256" key="3">
    <source>
        <dbReference type="SAM" id="MobiDB-lite"/>
    </source>
</evidence>
<organism evidence="6 7">
    <name type="scientific">Pseudohongiella nitratireducens</name>
    <dbReference type="NCBI Taxonomy" id="1768907"/>
    <lineage>
        <taxon>Bacteria</taxon>
        <taxon>Pseudomonadati</taxon>
        <taxon>Pseudomonadota</taxon>
        <taxon>Gammaproteobacteria</taxon>
        <taxon>Pseudomonadales</taxon>
        <taxon>Pseudohongiellaceae</taxon>
        <taxon>Pseudohongiella</taxon>
    </lineage>
</organism>
<sequence length="165" mass="17523">MMKRIFSALTAILALSALLSGQALAHTALSSSMPGNQSTVVAPDKLVLKFGDVVRLVDVKLVHGPRHVIDFGFQAPEVSHDEFGFALPELMMGEHTVTWTAIGPDGHTVSDSFTFTNAAEGSEEMAGMTHGGHSHNGSHSHGGEQHSHGGEQHAHGAEDSHQHEH</sequence>
<evidence type="ECO:0000256" key="2">
    <source>
        <dbReference type="ARBA" id="ARBA00023008"/>
    </source>
</evidence>
<dbReference type="Proteomes" id="UP000627715">
    <property type="component" value="Unassembled WGS sequence"/>
</dbReference>
<dbReference type="AlphaFoldDB" id="A0A916QL71"/>
<reference evidence="6" key="2">
    <citation type="submission" date="2020-09" db="EMBL/GenBank/DDBJ databases">
        <authorList>
            <person name="Sun Q."/>
            <person name="Zhou Y."/>
        </authorList>
    </citation>
    <scope>NUCLEOTIDE SEQUENCE</scope>
    <source>
        <strain evidence="6">CGMCC 1.15425</strain>
    </source>
</reference>
<dbReference type="InterPro" id="IPR014756">
    <property type="entry name" value="Ig_E-set"/>
</dbReference>
<dbReference type="SUPFAM" id="SSF81296">
    <property type="entry name" value="E set domains"/>
    <property type="match status" value="1"/>
</dbReference>
<dbReference type="GO" id="GO:0005507">
    <property type="term" value="F:copper ion binding"/>
    <property type="evidence" value="ECO:0007669"/>
    <property type="project" value="InterPro"/>
</dbReference>
<protein>
    <recommendedName>
        <fullName evidence="5">CopC domain-containing protein</fullName>
    </recommendedName>
</protein>
<evidence type="ECO:0000313" key="7">
    <source>
        <dbReference type="Proteomes" id="UP000627715"/>
    </source>
</evidence>
<keyword evidence="2" id="KW-0186">Copper</keyword>
<feature type="chain" id="PRO_5037434411" description="CopC domain-containing protein" evidence="4">
    <location>
        <begin position="26"/>
        <end position="165"/>
    </location>
</feature>
<keyword evidence="1 4" id="KW-0732">Signal</keyword>
<dbReference type="GO" id="GO:0042597">
    <property type="term" value="C:periplasmic space"/>
    <property type="evidence" value="ECO:0007669"/>
    <property type="project" value="InterPro"/>
</dbReference>
<evidence type="ECO:0000256" key="4">
    <source>
        <dbReference type="SAM" id="SignalP"/>
    </source>
</evidence>
<evidence type="ECO:0000313" key="6">
    <source>
        <dbReference type="EMBL" id="GFZ81747.1"/>
    </source>
</evidence>
<dbReference type="InterPro" id="IPR007348">
    <property type="entry name" value="CopC_dom"/>
</dbReference>
<dbReference type="GO" id="GO:0046688">
    <property type="term" value="P:response to copper ion"/>
    <property type="evidence" value="ECO:0007669"/>
    <property type="project" value="InterPro"/>
</dbReference>
<dbReference type="RefSeq" id="WP_068810257.1">
    <property type="nucleotide sequence ID" value="NZ_BMIY01000012.1"/>
</dbReference>
<evidence type="ECO:0000256" key="1">
    <source>
        <dbReference type="ARBA" id="ARBA00022729"/>
    </source>
</evidence>
<feature type="region of interest" description="Disordered" evidence="3">
    <location>
        <begin position="125"/>
        <end position="165"/>
    </location>
</feature>
<feature type="signal peptide" evidence="4">
    <location>
        <begin position="1"/>
        <end position="25"/>
    </location>
</feature>
<dbReference type="Pfam" id="PF04234">
    <property type="entry name" value="CopC"/>
    <property type="match status" value="1"/>
</dbReference>
<dbReference type="OrthoDB" id="5568545at2"/>
<dbReference type="EMBL" id="BMIY01000012">
    <property type="protein sequence ID" value="GFZ81747.1"/>
    <property type="molecule type" value="Genomic_DNA"/>
</dbReference>
<proteinExistence type="predicted"/>